<organism evidence="2 3">
    <name type="scientific">Plutella xylostella</name>
    <name type="common">Diamondback moth</name>
    <name type="synonym">Plutella maculipennis</name>
    <dbReference type="NCBI Taxonomy" id="51655"/>
    <lineage>
        <taxon>Eukaryota</taxon>
        <taxon>Metazoa</taxon>
        <taxon>Ecdysozoa</taxon>
        <taxon>Arthropoda</taxon>
        <taxon>Hexapoda</taxon>
        <taxon>Insecta</taxon>
        <taxon>Pterygota</taxon>
        <taxon>Neoptera</taxon>
        <taxon>Endopterygota</taxon>
        <taxon>Lepidoptera</taxon>
        <taxon>Glossata</taxon>
        <taxon>Ditrysia</taxon>
        <taxon>Yponomeutoidea</taxon>
        <taxon>Plutellidae</taxon>
        <taxon>Plutella</taxon>
    </lineage>
</organism>
<dbReference type="CDD" id="cd22966">
    <property type="entry name" value="DD_DYDC-like"/>
    <property type="match status" value="1"/>
</dbReference>
<sequence>MNETALYLSTLTKEMKRSYETPVILLTGVDFGDSVYTVLTETRECSVRGGEPDRVADLVTSFHHDWLKATADLPAYRLHLRDKPRHIIYEAIEQTIASARNRYPRFKVYIENLLDYVSEADRGIIDADVKVIEDMHENVVSVLQEKRAQLQNLADHEEFINKIEFEIDELLNWLDRIYDNLSVQICKIINLDVTFIKDLTKTLNEILAEVSISDEDETIKNISEMEDKGVALKSTIRTNSTCDLEITTVLNKIKVLEERIARLRDNSSAAVTALQHKKIYLEGYLRELQQLKTSMHKLQLASSLSNKIVSPIVSITDAQRDNKDVQIFNHLLPEVQRYRLVDKLINLWRIAIYGQRRRKSVITILSAGDIREQFSDDHGLDRLGRKLYNNTGSSSANQINEKGDRRVYFYDELSHKVDRNSSEYFLNDTTYCNDDLGGYLNDNYEQKDMILDSFHNFVLKRNVGYEPMSECAPLSLLTEASQYLKQTVSKALKECLVDVILHTPQDPIIYLAKRLEKYRQNIQLTEKSTEEKQTLSAARKQMIAVRVNSTSSREAYSETDVNFVNYRRSYSEIIDGLL</sequence>
<proteinExistence type="predicted"/>
<feature type="coiled-coil region" evidence="1">
    <location>
        <begin position="246"/>
        <end position="301"/>
    </location>
</feature>
<gene>
    <name evidence="2" type="ORF">JYU34_007792</name>
</gene>
<dbReference type="Gene3D" id="1.20.58.60">
    <property type="match status" value="1"/>
</dbReference>
<dbReference type="EMBL" id="JAHIBW010000010">
    <property type="protein sequence ID" value="KAG7307574.1"/>
    <property type="molecule type" value="Genomic_DNA"/>
</dbReference>
<protein>
    <submittedName>
        <fullName evidence="2">Uncharacterized protein</fullName>
    </submittedName>
</protein>
<dbReference type="Proteomes" id="UP000823941">
    <property type="component" value="Chromosome 10"/>
</dbReference>
<reference evidence="2 3" key="1">
    <citation type="submission" date="2021-06" db="EMBL/GenBank/DDBJ databases">
        <title>A haploid diamondback moth (Plutella xylostella L.) genome assembly resolves 31 chromosomes and identifies a diamide resistance mutation.</title>
        <authorList>
            <person name="Ward C.M."/>
            <person name="Perry K.D."/>
            <person name="Baker G."/>
            <person name="Powis K."/>
            <person name="Heckel D.G."/>
            <person name="Baxter S.W."/>
        </authorList>
    </citation>
    <scope>NUCLEOTIDE SEQUENCE [LARGE SCALE GENOMIC DNA]</scope>
    <source>
        <strain evidence="2 3">LV</strain>
        <tissue evidence="2">Single pupa</tissue>
    </source>
</reference>
<evidence type="ECO:0000313" key="2">
    <source>
        <dbReference type="EMBL" id="KAG7307574.1"/>
    </source>
</evidence>
<dbReference type="InterPro" id="IPR049630">
    <property type="entry name" value="DYDC-like_DD"/>
</dbReference>
<comment type="caution">
    <text evidence="2">The sequence shown here is derived from an EMBL/GenBank/DDBJ whole genome shotgun (WGS) entry which is preliminary data.</text>
</comment>
<accession>A0ABQ7QRC7</accession>
<evidence type="ECO:0000256" key="1">
    <source>
        <dbReference type="SAM" id="Coils"/>
    </source>
</evidence>
<name>A0ABQ7QRC7_PLUXY</name>
<keyword evidence="1" id="KW-0175">Coiled coil</keyword>
<evidence type="ECO:0000313" key="3">
    <source>
        <dbReference type="Proteomes" id="UP000823941"/>
    </source>
</evidence>
<keyword evidence="3" id="KW-1185">Reference proteome</keyword>